<organism evidence="1 2">
    <name type="scientific">Psylliodes chrysocephalus</name>
    <dbReference type="NCBI Taxonomy" id="3402493"/>
    <lineage>
        <taxon>Eukaryota</taxon>
        <taxon>Metazoa</taxon>
        <taxon>Ecdysozoa</taxon>
        <taxon>Arthropoda</taxon>
        <taxon>Hexapoda</taxon>
        <taxon>Insecta</taxon>
        <taxon>Pterygota</taxon>
        <taxon>Neoptera</taxon>
        <taxon>Endopterygota</taxon>
        <taxon>Coleoptera</taxon>
        <taxon>Polyphaga</taxon>
        <taxon>Cucujiformia</taxon>
        <taxon>Chrysomeloidea</taxon>
        <taxon>Chrysomelidae</taxon>
        <taxon>Galerucinae</taxon>
        <taxon>Alticini</taxon>
        <taxon>Psylliodes</taxon>
    </lineage>
</organism>
<reference evidence="1" key="1">
    <citation type="submission" date="2022-01" db="EMBL/GenBank/DDBJ databases">
        <authorList>
            <person name="King R."/>
        </authorList>
    </citation>
    <scope>NUCLEOTIDE SEQUENCE</scope>
</reference>
<dbReference type="EMBL" id="OV651819">
    <property type="protein sequence ID" value="CAH1113119.1"/>
    <property type="molecule type" value="Genomic_DNA"/>
</dbReference>
<dbReference type="Gene3D" id="3.30.40.10">
    <property type="entry name" value="Zinc/RING finger domain, C3HC4 (zinc finger)"/>
    <property type="match status" value="1"/>
</dbReference>
<name>A0A9P0GGT5_9CUCU</name>
<dbReference type="Proteomes" id="UP001153636">
    <property type="component" value="Chromosome 7"/>
</dbReference>
<dbReference type="OrthoDB" id="6781095at2759"/>
<keyword evidence="2" id="KW-1185">Reference proteome</keyword>
<sequence length="115" mass="13317">MILLLPKAAHEQVRKTKSKSEIVSSTPYKDNLLEEIEDKLKEVVKKKGGKIKVFSDPEKNAQTGLVQKKRKADNKKDDTICPGCSVHYSTSDWIMCHLCQIWWHEDCSNKWYILL</sequence>
<evidence type="ECO:0000313" key="1">
    <source>
        <dbReference type="EMBL" id="CAH1113119.1"/>
    </source>
</evidence>
<dbReference type="InterPro" id="IPR013083">
    <property type="entry name" value="Znf_RING/FYVE/PHD"/>
</dbReference>
<dbReference type="AlphaFoldDB" id="A0A9P0GGT5"/>
<protein>
    <submittedName>
        <fullName evidence="1">Uncharacterized protein</fullName>
    </submittedName>
</protein>
<evidence type="ECO:0000313" key="2">
    <source>
        <dbReference type="Proteomes" id="UP001153636"/>
    </source>
</evidence>
<gene>
    <name evidence="1" type="ORF">PSYICH_LOCUS13611</name>
</gene>
<accession>A0A9P0GGT5</accession>
<proteinExistence type="predicted"/>
<dbReference type="SUPFAM" id="SSF57903">
    <property type="entry name" value="FYVE/PHD zinc finger"/>
    <property type="match status" value="1"/>
</dbReference>
<dbReference type="InterPro" id="IPR011011">
    <property type="entry name" value="Znf_FYVE_PHD"/>
</dbReference>